<evidence type="ECO:0000313" key="5">
    <source>
        <dbReference type="EMBL" id="ABW31245.1"/>
    </source>
</evidence>
<accession>B0C7G1</accession>
<dbReference type="InterPro" id="IPR018060">
    <property type="entry name" value="HTH_AraC"/>
</dbReference>
<dbReference type="HOGENOM" id="CLU_000445_88_4_3"/>
<dbReference type="KEGG" id="amr:AM1_6315"/>
<organism evidence="5 6">
    <name type="scientific">Acaryochloris marina (strain MBIC 11017)</name>
    <dbReference type="NCBI Taxonomy" id="329726"/>
    <lineage>
        <taxon>Bacteria</taxon>
        <taxon>Bacillati</taxon>
        <taxon>Cyanobacteriota</taxon>
        <taxon>Cyanophyceae</taxon>
        <taxon>Acaryochloridales</taxon>
        <taxon>Acaryochloridaceae</taxon>
        <taxon>Acaryochloris</taxon>
    </lineage>
</organism>
<dbReference type="SMART" id="SM00342">
    <property type="entry name" value="HTH_ARAC"/>
    <property type="match status" value="1"/>
</dbReference>
<dbReference type="RefSeq" id="WP_012166423.1">
    <property type="nucleotide sequence ID" value="NC_009925.1"/>
</dbReference>
<feature type="domain" description="HTH araC/xylS-type" evidence="4">
    <location>
        <begin position="179"/>
        <end position="277"/>
    </location>
</feature>
<dbReference type="Pfam" id="PF12833">
    <property type="entry name" value="HTH_18"/>
    <property type="match status" value="1"/>
</dbReference>
<keyword evidence="1" id="KW-0805">Transcription regulation</keyword>
<dbReference type="SUPFAM" id="SSF46689">
    <property type="entry name" value="Homeodomain-like"/>
    <property type="match status" value="2"/>
</dbReference>
<proteinExistence type="predicted"/>
<protein>
    <submittedName>
        <fullName evidence="5">Transcriptional regulator, AraC family</fullName>
    </submittedName>
</protein>
<dbReference type="InterPro" id="IPR050204">
    <property type="entry name" value="AraC_XylS_family_regulators"/>
</dbReference>
<name>B0C7G1_ACAM1</name>
<evidence type="ECO:0000259" key="4">
    <source>
        <dbReference type="PROSITE" id="PS01124"/>
    </source>
</evidence>
<dbReference type="PROSITE" id="PS01124">
    <property type="entry name" value="HTH_ARAC_FAMILY_2"/>
    <property type="match status" value="1"/>
</dbReference>
<dbReference type="InterPro" id="IPR009057">
    <property type="entry name" value="Homeodomain-like_sf"/>
</dbReference>
<dbReference type="PROSITE" id="PS00041">
    <property type="entry name" value="HTH_ARAC_FAMILY_1"/>
    <property type="match status" value="1"/>
</dbReference>
<dbReference type="InterPro" id="IPR018062">
    <property type="entry name" value="HTH_AraC-typ_CS"/>
</dbReference>
<dbReference type="OrthoDB" id="9801721at2"/>
<dbReference type="STRING" id="329726.AM1_6315"/>
<evidence type="ECO:0000256" key="1">
    <source>
        <dbReference type="ARBA" id="ARBA00023015"/>
    </source>
</evidence>
<keyword evidence="3" id="KW-0804">Transcription</keyword>
<dbReference type="GO" id="GO:0003700">
    <property type="term" value="F:DNA-binding transcription factor activity"/>
    <property type="evidence" value="ECO:0007669"/>
    <property type="project" value="InterPro"/>
</dbReference>
<dbReference type="EMBL" id="CP000828">
    <property type="protein sequence ID" value="ABW31245.1"/>
    <property type="molecule type" value="Genomic_DNA"/>
</dbReference>
<evidence type="ECO:0000313" key="6">
    <source>
        <dbReference type="Proteomes" id="UP000000268"/>
    </source>
</evidence>
<dbReference type="PANTHER" id="PTHR46796">
    <property type="entry name" value="HTH-TYPE TRANSCRIPTIONAL ACTIVATOR RHAS-RELATED"/>
    <property type="match status" value="1"/>
</dbReference>
<keyword evidence="2" id="KW-0238">DNA-binding</keyword>
<dbReference type="Proteomes" id="UP000000268">
    <property type="component" value="Chromosome"/>
</dbReference>
<keyword evidence="6" id="KW-1185">Reference proteome</keyword>
<dbReference type="eggNOG" id="COG4977">
    <property type="taxonomic scope" value="Bacteria"/>
</dbReference>
<dbReference type="Gene3D" id="1.10.10.60">
    <property type="entry name" value="Homeodomain-like"/>
    <property type="match status" value="2"/>
</dbReference>
<reference evidence="5 6" key="1">
    <citation type="journal article" date="2008" name="Proc. Natl. Acad. Sci. U.S.A.">
        <title>Niche adaptation and genome expansion in the chlorophyll d-producing cyanobacterium Acaryochloris marina.</title>
        <authorList>
            <person name="Swingley W.D."/>
            <person name="Chen M."/>
            <person name="Cheung P.C."/>
            <person name="Conrad A.L."/>
            <person name="Dejesa L.C."/>
            <person name="Hao J."/>
            <person name="Honchak B.M."/>
            <person name="Karbach L.E."/>
            <person name="Kurdoglu A."/>
            <person name="Lahiri S."/>
            <person name="Mastrian S.D."/>
            <person name="Miyashita H."/>
            <person name="Page L."/>
            <person name="Ramakrishna P."/>
            <person name="Satoh S."/>
            <person name="Sattley W.M."/>
            <person name="Shimada Y."/>
            <person name="Taylor H.L."/>
            <person name="Tomo T."/>
            <person name="Tsuchiya T."/>
            <person name="Wang Z.T."/>
            <person name="Raymond J."/>
            <person name="Mimuro M."/>
            <person name="Blankenship R.E."/>
            <person name="Touchman J.W."/>
        </authorList>
    </citation>
    <scope>NUCLEOTIDE SEQUENCE [LARGE SCALE GENOMIC DNA]</scope>
    <source>
        <strain evidence="6">MBIC 11017</strain>
    </source>
</reference>
<dbReference type="GO" id="GO:0043565">
    <property type="term" value="F:sequence-specific DNA binding"/>
    <property type="evidence" value="ECO:0007669"/>
    <property type="project" value="InterPro"/>
</dbReference>
<evidence type="ECO:0000256" key="3">
    <source>
        <dbReference type="ARBA" id="ARBA00023163"/>
    </source>
</evidence>
<dbReference type="AlphaFoldDB" id="B0C7G1"/>
<sequence>MSIQEKLEPPSYKLEGFSFYTALEPPTCYEEHRHDELEICLMLNDAAAQIAWLPTEGRSQYRPISANQLCIIPSHHSHTLAWDMPADCILIFLHPSFIFQTTYEWTLGSSIQFEGRYAIADSLIHSLALTMRSAFENREFTDYLYIDSLVNVLAMYLLKAYSDCHTVAQKTPRPQRWLRQTLDYIHDSLGQDLRLSTLAHIAQMSESSFCHLFKEQMGISPHQYVIRQRIEKARLLLIEKKLPIVEIAYDCGFNSQSHLTLYFRQHLGITPKAYQDSH</sequence>
<dbReference type="PANTHER" id="PTHR46796:SF6">
    <property type="entry name" value="ARAC SUBFAMILY"/>
    <property type="match status" value="1"/>
</dbReference>
<gene>
    <name evidence="5" type="ordered locus">AM1_6315</name>
</gene>
<evidence type="ECO:0000256" key="2">
    <source>
        <dbReference type="ARBA" id="ARBA00023125"/>
    </source>
</evidence>